<dbReference type="CDD" id="cd22777">
    <property type="entry name" value="DPBB_barwin-like"/>
    <property type="match status" value="1"/>
</dbReference>
<dbReference type="EMBL" id="JBBPBN010000004">
    <property type="protein sequence ID" value="KAK9042020.1"/>
    <property type="molecule type" value="Genomic_DNA"/>
</dbReference>
<feature type="disulfide bond" evidence="6">
    <location>
        <begin position="422"/>
        <end position="436"/>
    </location>
</feature>
<evidence type="ECO:0000313" key="10">
    <source>
        <dbReference type="EMBL" id="KAK9042020.1"/>
    </source>
</evidence>
<dbReference type="Gene3D" id="2.40.40.10">
    <property type="entry name" value="RlpA-like domain"/>
    <property type="match status" value="1"/>
</dbReference>
<gene>
    <name evidence="10" type="ORF">V6N11_017103</name>
</gene>
<evidence type="ECO:0000256" key="1">
    <source>
        <dbReference type="ARBA" id="ARBA00022669"/>
    </source>
</evidence>
<feature type="disulfide bond" evidence="6">
    <location>
        <begin position="408"/>
        <end position="423"/>
    </location>
</feature>
<dbReference type="PROSITE" id="PS51174">
    <property type="entry name" value="BARWIN_3"/>
    <property type="match status" value="1"/>
</dbReference>
<dbReference type="SUPFAM" id="SSF57889">
    <property type="entry name" value="Cysteine-rich domain"/>
    <property type="match status" value="3"/>
</dbReference>
<dbReference type="InterPro" id="IPR044301">
    <property type="entry name" value="PR4"/>
</dbReference>
<dbReference type="PROSITE" id="PS50081">
    <property type="entry name" value="ZF_DAG_PE_2"/>
    <property type="match status" value="2"/>
</dbReference>
<evidence type="ECO:0000256" key="3">
    <source>
        <dbReference type="ARBA" id="ARBA00022737"/>
    </source>
</evidence>
<proteinExistence type="predicted"/>
<dbReference type="PROSITE" id="PS00026">
    <property type="entry name" value="CHIT_BIND_I_1"/>
    <property type="match status" value="1"/>
</dbReference>
<dbReference type="SUPFAM" id="SSF50685">
    <property type="entry name" value="Barwin-like endoglucanases"/>
    <property type="match status" value="1"/>
</dbReference>
<keyword evidence="5 6" id="KW-1015">Disulfide bond</keyword>
<dbReference type="Pfam" id="PF00187">
    <property type="entry name" value="Chitin_bind_1"/>
    <property type="match status" value="1"/>
</dbReference>
<dbReference type="Gene3D" id="3.30.60.10">
    <property type="entry name" value="Endochitinase-like"/>
    <property type="match status" value="1"/>
</dbReference>
<evidence type="ECO:0000256" key="2">
    <source>
        <dbReference type="ARBA" id="ARBA00022723"/>
    </source>
</evidence>
<keyword evidence="2" id="KW-0479">Metal-binding</keyword>
<protein>
    <submittedName>
        <fullName evidence="10">Uncharacterized protein</fullName>
    </submittedName>
</protein>
<dbReference type="SUPFAM" id="SSF57016">
    <property type="entry name" value="Plant lectins/antimicrobial peptides"/>
    <property type="match status" value="1"/>
</dbReference>
<dbReference type="PRINTS" id="PR00602">
    <property type="entry name" value="BARWIN"/>
</dbReference>
<feature type="domain" description="Phorbol-ester/DAG-type" evidence="7">
    <location>
        <begin position="205"/>
        <end position="262"/>
    </location>
</feature>
<evidence type="ECO:0000256" key="5">
    <source>
        <dbReference type="ARBA" id="ARBA00023157"/>
    </source>
</evidence>
<dbReference type="InterPro" id="IPR036908">
    <property type="entry name" value="RlpA-like_sf"/>
</dbReference>
<evidence type="ECO:0000259" key="9">
    <source>
        <dbReference type="PROSITE" id="PS51174"/>
    </source>
</evidence>
<dbReference type="InterPro" id="IPR046349">
    <property type="entry name" value="C1-like_sf"/>
</dbReference>
<evidence type="ECO:0000313" key="11">
    <source>
        <dbReference type="Proteomes" id="UP001396334"/>
    </source>
</evidence>
<sequence length="576" mass="65566">MEFQHFLHPHKLRSMEFEDNQVICFGCLDFIVGPAYYCTECRKFVMHKSCGAFPPQVQKDSFHPHPLIFNTWDVFVCDACKRLTASFISYRCMHCEFKLHLKCAMAIFNDEHEIGKRDEEDHQRITIRHFCHPHQLTRCTLSLTTHMEKELWRALKSKCVACNLDIQGTPLLIYVYVCFYCLFIIHESCISEMPRQVQRSPFHPRHVLLPRPFLQDTDASRQVRCYACRETIEGCSFYCNKCDVNLHVSCAKYQTRAIKHTCHPHNLQQLGKRIIHNISCDACGEDCEGSCFSCKKCDFYIHPQCIPLPSSFIHKHHLHPLALVSPFVEDDSGDYYCDMCETERNPDLQVYYCEECNFIAHIDCVIYEVLEPTIEMRIDPEENSGDENWESEERGHNKMVANAAAQQCGRQAGGQTCANNLCCSQYGYCGTTDDYCSPSKSCQSNCRPGGSGGGGGESASNVRATYHFYNPAQNGWDLNAVSAYCSTWDANKPLAWRQKYGWTAFCGPVGPRGQASCGRCLRVTNRGTGAQVRVRIVDQCSNGGLDLDVAMFQQIDTDGRGYAQGHLMVDYQFVTC</sequence>
<reference evidence="10 11" key="1">
    <citation type="journal article" date="2024" name="G3 (Bethesda)">
        <title>Genome assembly of Hibiscus sabdariffa L. provides insights into metabolisms of medicinal natural products.</title>
        <authorList>
            <person name="Kim T."/>
        </authorList>
    </citation>
    <scope>NUCLEOTIDE SEQUENCE [LARGE SCALE GENOMIC DNA]</scope>
    <source>
        <strain evidence="10">TK-2024</strain>
        <tissue evidence="10">Old leaves</tissue>
    </source>
</reference>
<comment type="caution">
    <text evidence="10">The sequence shown here is derived from an EMBL/GenBank/DDBJ whole genome shotgun (WGS) entry which is preliminary data.</text>
</comment>
<evidence type="ECO:0000256" key="4">
    <source>
        <dbReference type="ARBA" id="ARBA00022833"/>
    </source>
</evidence>
<dbReference type="InterPro" id="IPR018371">
    <property type="entry name" value="Chitin-binding_1_CS"/>
</dbReference>
<dbReference type="PANTHER" id="PTHR46351">
    <property type="entry name" value="WOUND-INDUCED PROTEIN WIN2"/>
    <property type="match status" value="1"/>
</dbReference>
<dbReference type="PANTHER" id="PTHR46351:SF3">
    <property type="entry name" value="WOUND-INDUCED PROTEIN WIN2"/>
    <property type="match status" value="1"/>
</dbReference>
<name>A0ABR2TXE1_9ROSI</name>
<dbReference type="InterPro" id="IPR018226">
    <property type="entry name" value="Barwin_CS"/>
</dbReference>
<evidence type="ECO:0000259" key="8">
    <source>
        <dbReference type="PROSITE" id="PS50941"/>
    </source>
</evidence>
<dbReference type="InterPro" id="IPR001153">
    <property type="entry name" value="Barwin_dom"/>
</dbReference>
<dbReference type="PROSITE" id="PS50941">
    <property type="entry name" value="CHIT_BIND_I_2"/>
    <property type="match status" value="1"/>
</dbReference>
<accession>A0ABR2TXE1</accession>
<organism evidence="10 11">
    <name type="scientific">Hibiscus sabdariffa</name>
    <name type="common">roselle</name>
    <dbReference type="NCBI Taxonomy" id="183260"/>
    <lineage>
        <taxon>Eukaryota</taxon>
        <taxon>Viridiplantae</taxon>
        <taxon>Streptophyta</taxon>
        <taxon>Embryophyta</taxon>
        <taxon>Tracheophyta</taxon>
        <taxon>Spermatophyta</taxon>
        <taxon>Magnoliopsida</taxon>
        <taxon>eudicotyledons</taxon>
        <taxon>Gunneridae</taxon>
        <taxon>Pentapetalae</taxon>
        <taxon>rosids</taxon>
        <taxon>malvids</taxon>
        <taxon>Malvales</taxon>
        <taxon>Malvaceae</taxon>
        <taxon>Malvoideae</taxon>
        <taxon>Hibiscus</taxon>
    </lineage>
</organism>
<keyword evidence="4" id="KW-0862">Zinc</keyword>
<evidence type="ECO:0000259" key="7">
    <source>
        <dbReference type="PROSITE" id="PS50081"/>
    </source>
</evidence>
<keyword evidence="11" id="KW-1185">Reference proteome</keyword>
<keyword evidence="1 6" id="KW-0147">Chitin-binding</keyword>
<dbReference type="Proteomes" id="UP001396334">
    <property type="component" value="Unassembled WGS sequence"/>
</dbReference>
<dbReference type="InterPro" id="IPR002219">
    <property type="entry name" value="PKC_DAG/PE"/>
</dbReference>
<feature type="domain" description="Barwin" evidence="9">
    <location>
        <begin position="457"/>
        <end position="576"/>
    </location>
</feature>
<dbReference type="CDD" id="cd00035">
    <property type="entry name" value="ChtBD1"/>
    <property type="match status" value="1"/>
</dbReference>
<feature type="disulfide bond" evidence="6">
    <location>
        <begin position="417"/>
        <end position="429"/>
    </location>
</feature>
<feature type="domain" description="Chitin-binding type-1" evidence="8">
    <location>
        <begin position="405"/>
        <end position="448"/>
    </location>
</feature>
<feature type="disulfide bond" evidence="6">
    <location>
        <begin position="442"/>
        <end position="446"/>
    </location>
</feature>
<dbReference type="Pfam" id="PF03107">
    <property type="entry name" value="C1_2"/>
    <property type="match status" value="4"/>
</dbReference>
<dbReference type="Pfam" id="PF00967">
    <property type="entry name" value="Barwin"/>
    <property type="match status" value="1"/>
</dbReference>
<dbReference type="InterPro" id="IPR001002">
    <property type="entry name" value="Chitin-bd_1"/>
</dbReference>
<dbReference type="PROSITE" id="PS00771">
    <property type="entry name" value="BARWIN_1"/>
    <property type="match status" value="1"/>
</dbReference>
<dbReference type="InterPro" id="IPR036861">
    <property type="entry name" value="Endochitinase-like_sf"/>
</dbReference>
<feature type="domain" description="Phorbol-ester/DAG-type" evidence="7">
    <location>
        <begin position="64"/>
        <end position="111"/>
    </location>
</feature>
<evidence type="ECO:0000256" key="6">
    <source>
        <dbReference type="PROSITE-ProRule" id="PRU00261"/>
    </source>
</evidence>
<keyword evidence="3" id="KW-0677">Repeat</keyword>
<dbReference type="SMART" id="SM00270">
    <property type="entry name" value="ChtBD1"/>
    <property type="match status" value="1"/>
</dbReference>
<dbReference type="InterPro" id="IPR004146">
    <property type="entry name" value="DC1"/>
</dbReference>